<feature type="signal peptide" evidence="3">
    <location>
        <begin position="1"/>
        <end position="20"/>
    </location>
</feature>
<feature type="compositionally biased region" description="Low complexity" evidence="1">
    <location>
        <begin position="292"/>
        <end position="311"/>
    </location>
</feature>
<dbReference type="AlphaFoldDB" id="A0AAW1NQR1"/>
<feature type="region of interest" description="Disordered" evidence="1">
    <location>
        <begin position="292"/>
        <end position="354"/>
    </location>
</feature>
<keyword evidence="2" id="KW-1133">Transmembrane helix</keyword>
<feature type="compositionally biased region" description="Low complexity" evidence="1">
    <location>
        <begin position="45"/>
        <end position="77"/>
    </location>
</feature>
<dbReference type="Proteomes" id="UP001465755">
    <property type="component" value="Unassembled WGS sequence"/>
</dbReference>
<feature type="chain" id="PRO_5043452555" evidence="3">
    <location>
        <begin position="21"/>
        <end position="431"/>
    </location>
</feature>
<feature type="compositionally biased region" description="Pro residues" evidence="1">
    <location>
        <begin position="171"/>
        <end position="186"/>
    </location>
</feature>
<evidence type="ECO:0000256" key="1">
    <source>
        <dbReference type="SAM" id="MobiDB-lite"/>
    </source>
</evidence>
<protein>
    <submittedName>
        <fullName evidence="4">Uncharacterized protein</fullName>
    </submittedName>
</protein>
<sequence>MLARAALLLVLSLLAQLSAAQEQSNGSARRRHLLLALSPPPPNGPTGAPSSPGTTTATPNTTTATPNTTASTPNTTTSIPNVTNSVPNITIPNVAVPPLPAVTTPNTSLPPISAAALPSTTTPMEVARVLQYQLLHLGQVFLCQAQPAQLPHQVQHQAQPLHKRLRYPGKPAAPSPAPSSPAPSPPAPPFVGTTQVFIVLTNVSAEPAGRRLLQATDLIKFGILLVPIPLGTAFYSLPPANASAVDFYGIAPGGNVTIYANGQILAVIPCSGGTGSLTLAVPRTNQFYTSSFESSTPAFPSTPSTGPGSATVVDSSGALQASSANVPPTPPPPGKFITSRSPPPGSFGNATTSSASQSSHAAAIAVPTVVGFVIIVITIIAIIYFVRRWRKNKNHQQAGSPAMQPLSAGPPRLVNFTHGLPERFTERHSGD</sequence>
<keyword evidence="2" id="KW-0472">Membrane</keyword>
<accession>A0AAW1NQR1</accession>
<proteinExistence type="predicted"/>
<organism evidence="4 5">
    <name type="scientific">Symbiochloris irregularis</name>
    <dbReference type="NCBI Taxonomy" id="706552"/>
    <lineage>
        <taxon>Eukaryota</taxon>
        <taxon>Viridiplantae</taxon>
        <taxon>Chlorophyta</taxon>
        <taxon>core chlorophytes</taxon>
        <taxon>Trebouxiophyceae</taxon>
        <taxon>Trebouxiales</taxon>
        <taxon>Trebouxiaceae</taxon>
        <taxon>Symbiochloris</taxon>
    </lineage>
</organism>
<comment type="caution">
    <text evidence="4">The sequence shown here is derived from an EMBL/GenBank/DDBJ whole genome shotgun (WGS) entry which is preliminary data.</text>
</comment>
<gene>
    <name evidence="4" type="ORF">WJX73_006974</name>
</gene>
<evidence type="ECO:0000256" key="2">
    <source>
        <dbReference type="SAM" id="Phobius"/>
    </source>
</evidence>
<keyword evidence="2" id="KW-0812">Transmembrane</keyword>
<feature type="transmembrane region" description="Helical" evidence="2">
    <location>
        <begin position="361"/>
        <end position="386"/>
    </location>
</feature>
<feature type="compositionally biased region" description="Polar residues" evidence="1">
    <location>
        <begin position="312"/>
        <end position="326"/>
    </location>
</feature>
<evidence type="ECO:0000256" key="3">
    <source>
        <dbReference type="SAM" id="SignalP"/>
    </source>
</evidence>
<name>A0AAW1NQR1_9CHLO</name>
<reference evidence="4 5" key="1">
    <citation type="journal article" date="2024" name="Nat. Commun.">
        <title>Phylogenomics reveals the evolutionary origins of lichenization in chlorophyte algae.</title>
        <authorList>
            <person name="Puginier C."/>
            <person name="Libourel C."/>
            <person name="Otte J."/>
            <person name="Skaloud P."/>
            <person name="Haon M."/>
            <person name="Grisel S."/>
            <person name="Petersen M."/>
            <person name="Berrin J.G."/>
            <person name="Delaux P.M."/>
            <person name="Dal Grande F."/>
            <person name="Keller J."/>
        </authorList>
    </citation>
    <scope>NUCLEOTIDE SEQUENCE [LARGE SCALE GENOMIC DNA]</scope>
    <source>
        <strain evidence="4 5">SAG 2036</strain>
    </source>
</reference>
<evidence type="ECO:0000313" key="5">
    <source>
        <dbReference type="Proteomes" id="UP001465755"/>
    </source>
</evidence>
<dbReference type="EMBL" id="JALJOQ010000189">
    <property type="protein sequence ID" value="KAK9790586.1"/>
    <property type="molecule type" value="Genomic_DNA"/>
</dbReference>
<feature type="region of interest" description="Disordered" evidence="1">
    <location>
        <begin position="166"/>
        <end position="186"/>
    </location>
</feature>
<feature type="region of interest" description="Disordered" evidence="1">
    <location>
        <begin position="35"/>
        <end position="83"/>
    </location>
</feature>
<evidence type="ECO:0000313" key="4">
    <source>
        <dbReference type="EMBL" id="KAK9790586.1"/>
    </source>
</evidence>
<keyword evidence="3" id="KW-0732">Signal</keyword>
<keyword evidence="5" id="KW-1185">Reference proteome</keyword>